<gene>
    <name evidence="3" type="ORF">HYH03_001141</name>
</gene>
<evidence type="ECO:0000256" key="2">
    <source>
        <dbReference type="SAM" id="MobiDB-lite"/>
    </source>
</evidence>
<sequence length="719" mass="74657">MEATDASSGSAAGAKRRRLAAAPPGNGPPANPVTAVLYNPTLLARVWALRENVPEAQSRFLIFRRRCTSPEAFRLVSKDARAAFDPACEAPLVYGPERRGDSDFGPRLCGGPSPATVLAWVSGMLQRGRRPREVRIWVDAESDPDEWQQGALGLLRAIPQLSGRPGEGVASVASLDLPAQLLSPSTAPLIAGAFPNLSPLVMTAAGELSPNASNGAAQGLAMLLGAASGAEGSGAASAGAGGEGTGGGEEAGVAPSGAKGGGASAGPSRTEGASYSSTHNTGPLLHSLAELSVEGLRHMPPGLASVLGQLRTLDLKDLGLSDGGEEGQDGAGGGPAQELAALTQLTALSLSSCAVPLLPVLTGALTRLTSLQLSHQREDAPLSPALFAPLQGLQRLEIPSASLEVAELAEALSSLTRLSVGGFTLPAQQLSQPLTIIPRWRLPAGLRELGLGTYTSPPPMVPEVLAGLEVHTALRLDRGSSANDFLLTPGRHTAAPIEEGGFAGTALLPAAEEALCGALRFVQAHRLLLHDDLEISYEAEGPHQLLQPDGGTAGAGPGRPNHGRWLREVAALGPIQLTLRGIKVSYQDVRMIRDSLTSLEGALFMPPCEISLPALPLLAGLPALDLVVVDATPWAGDDPESTELRGRAMASLLALAHAWPSGRDRELDLQYPRDLDPAARQRVRQLGLRILEQMEACEMGSMLITAAELTVEVDPDEED</sequence>
<comment type="caution">
    <text evidence="3">The sequence shown here is derived from an EMBL/GenBank/DDBJ whole genome shotgun (WGS) entry which is preliminary data.</text>
</comment>
<dbReference type="EMBL" id="JAEHOE010000002">
    <property type="protein sequence ID" value="KAG2501351.1"/>
    <property type="molecule type" value="Genomic_DNA"/>
</dbReference>
<dbReference type="AlphaFoldDB" id="A0A835YI27"/>
<organism evidence="3 4">
    <name type="scientific">Edaphochlamys debaryana</name>
    <dbReference type="NCBI Taxonomy" id="47281"/>
    <lineage>
        <taxon>Eukaryota</taxon>
        <taxon>Viridiplantae</taxon>
        <taxon>Chlorophyta</taxon>
        <taxon>core chlorophytes</taxon>
        <taxon>Chlorophyceae</taxon>
        <taxon>CS clade</taxon>
        <taxon>Chlamydomonadales</taxon>
        <taxon>Chlamydomonadales incertae sedis</taxon>
        <taxon>Edaphochlamys</taxon>
    </lineage>
</organism>
<dbReference type="GO" id="GO:0005930">
    <property type="term" value="C:axoneme"/>
    <property type="evidence" value="ECO:0007669"/>
    <property type="project" value="UniProtKB-SubCell"/>
</dbReference>
<feature type="region of interest" description="Disordered" evidence="2">
    <location>
        <begin position="232"/>
        <end position="281"/>
    </location>
</feature>
<keyword evidence="4" id="KW-1185">Reference proteome</keyword>
<dbReference type="Gene3D" id="3.80.10.10">
    <property type="entry name" value="Ribonuclease Inhibitor"/>
    <property type="match status" value="1"/>
</dbReference>
<accession>A0A835YI27</accession>
<feature type="region of interest" description="Disordered" evidence="2">
    <location>
        <begin position="1"/>
        <end position="32"/>
    </location>
</feature>
<feature type="compositionally biased region" description="Low complexity" evidence="2">
    <location>
        <begin position="1"/>
        <end position="13"/>
    </location>
</feature>
<evidence type="ECO:0000313" key="3">
    <source>
        <dbReference type="EMBL" id="KAG2501351.1"/>
    </source>
</evidence>
<dbReference type="Proteomes" id="UP000612055">
    <property type="component" value="Unassembled WGS sequence"/>
</dbReference>
<dbReference type="SUPFAM" id="SSF52047">
    <property type="entry name" value="RNI-like"/>
    <property type="match status" value="1"/>
</dbReference>
<dbReference type="InterPro" id="IPR032675">
    <property type="entry name" value="LRR_dom_sf"/>
</dbReference>
<feature type="compositionally biased region" description="Gly residues" evidence="2">
    <location>
        <begin position="239"/>
        <end position="250"/>
    </location>
</feature>
<protein>
    <submittedName>
        <fullName evidence="3">Uncharacterized protein</fullName>
    </submittedName>
</protein>
<proteinExistence type="predicted"/>
<reference evidence="3" key="1">
    <citation type="journal article" date="2020" name="bioRxiv">
        <title>Comparative genomics of Chlamydomonas.</title>
        <authorList>
            <person name="Craig R.J."/>
            <person name="Hasan A.R."/>
            <person name="Ness R.W."/>
            <person name="Keightley P.D."/>
        </authorList>
    </citation>
    <scope>NUCLEOTIDE SEQUENCE</scope>
    <source>
        <strain evidence="3">CCAP 11/70</strain>
    </source>
</reference>
<feature type="compositionally biased region" description="Polar residues" evidence="2">
    <location>
        <begin position="271"/>
        <end position="281"/>
    </location>
</feature>
<evidence type="ECO:0000256" key="1">
    <source>
        <dbReference type="ARBA" id="ARBA00004430"/>
    </source>
</evidence>
<comment type="subcellular location">
    <subcellularLocation>
        <location evidence="1">Cytoplasm</location>
        <location evidence="1">Cytoskeleton</location>
        <location evidence="1">Cilium axoneme</location>
    </subcellularLocation>
</comment>
<name>A0A835YI27_9CHLO</name>
<evidence type="ECO:0000313" key="4">
    <source>
        <dbReference type="Proteomes" id="UP000612055"/>
    </source>
</evidence>